<dbReference type="Proteomes" id="UP001162087">
    <property type="component" value="Chromosome 11"/>
</dbReference>
<protein>
    <recommendedName>
        <fullName evidence="6">YKR005C-like protein</fullName>
    </recommendedName>
</protein>
<feature type="signal peptide" evidence="3">
    <location>
        <begin position="1"/>
        <end position="25"/>
    </location>
</feature>
<sequence>MMRCLRALLVLLAGGGSFNLPAVRGKTVADPNLCPSYNSQLNSPFLTSCNQDLNKCVFHYFDEQYAFCRSCVIVNNETMEDSNNCRCLQCALSSLNNSCFQDYCTSGDEYKKLQIFIEQFQRVIGAVDNGVSLKSRNNKFSSKKLSYFVDQNHTVFRNPLPFEKTQLISALLTSLTNNQNRKAPLDISKKVDMHSETQRLRKRRRTKKKSPKTPENEDEDEDGNDCDAPDGKQENSKQCYESLEMNDEKCGETYDENNGGDADDGDDDDNRDISTKHSLLYTITEIHTTCLPKEKKLTARKPREFSKNYLVSESQSTKTITTDVLYKTDTETETKTTLITSTEAKRRWLPRTATITTVAVRTAVSTTTTTTAKAISTSLLKTVVNPGRFKKVTGIKLGPLNASDEAVPPPNKRIERSVVGRNRISDYNIASTQTNLISTATSQTPSQAEFSSGQYISAASQLDKEIFIFTAITVSITTLMMLGFSYRSRVSFGEYSNDESEDDEDWSDEEVELDEEDFYSLPVSIPEKGISLDKMAQQLGVE</sequence>
<dbReference type="GeneID" id="80925414"/>
<keyword evidence="2" id="KW-1133">Transmembrane helix</keyword>
<evidence type="ECO:0000256" key="3">
    <source>
        <dbReference type="SAM" id="SignalP"/>
    </source>
</evidence>
<keyword evidence="2" id="KW-0472">Membrane</keyword>
<evidence type="ECO:0000256" key="2">
    <source>
        <dbReference type="SAM" id="Phobius"/>
    </source>
</evidence>
<feature type="region of interest" description="Disordered" evidence="1">
    <location>
        <begin position="250"/>
        <end position="273"/>
    </location>
</feature>
<proteinExistence type="predicted"/>
<keyword evidence="2" id="KW-0812">Transmembrane</keyword>
<feature type="compositionally biased region" description="Acidic residues" evidence="1">
    <location>
        <begin position="216"/>
        <end position="228"/>
    </location>
</feature>
<organism evidence="4 5">
    <name type="scientific">Saccharomyces kudriavzevii (strain ATCC MYA-4449 / AS 2.2408 / CBS 8840 / NBRC 1802 / NCYC 2889)</name>
    <name type="common">Yeast</name>
    <dbReference type="NCBI Taxonomy" id="226230"/>
    <lineage>
        <taxon>Eukaryota</taxon>
        <taxon>Fungi</taxon>
        <taxon>Dikarya</taxon>
        <taxon>Ascomycota</taxon>
        <taxon>Saccharomycotina</taxon>
        <taxon>Saccharomycetes</taxon>
        <taxon>Saccharomycetales</taxon>
        <taxon>Saccharomycetaceae</taxon>
        <taxon>Saccharomyces</taxon>
    </lineage>
</organism>
<keyword evidence="3" id="KW-0732">Signal</keyword>
<gene>
    <name evidence="4" type="primary">SKDI11G2170</name>
    <name evidence="4" type="ORF">SKDI_11G2170</name>
</gene>
<feature type="transmembrane region" description="Helical" evidence="2">
    <location>
        <begin position="466"/>
        <end position="486"/>
    </location>
</feature>
<evidence type="ECO:0000313" key="5">
    <source>
        <dbReference type="Proteomes" id="UP001162087"/>
    </source>
</evidence>
<feature type="region of interest" description="Disordered" evidence="1">
    <location>
        <begin position="183"/>
        <end position="236"/>
    </location>
</feature>
<dbReference type="RefSeq" id="XP_056083465.1">
    <property type="nucleotide sequence ID" value="XM_056229447.1"/>
</dbReference>
<dbReference type="AlphaFoldDB" id="A0AA35NJF9"/>
<evidence type="ECO:0008006" key="6">
    <source>
        <dbReference type="Google" id="ProtNLM"/>
    </source>
</evidence>
<feature type="compositionally biased region" description="Basic residues" evidence="1">
    <location>
        <begin position="200"/>
        <end position="211"/>
    </location>
</feature>
<evidence type="ECO:0000256" key="1">
    <source>
        <dbReference type="SAM" id="MobiDB-lite"/>
    </source>
</evidence>
<feature type="chain" id="PRO_5041327384" description="YKR005C-like protein" evidence="3">
    <location>
        <begin position="26"/>
        <end position="542"/>
    </location>
</feature>
<reference evidence="4" key="1">
    <citation type="submission" date="2022-10" db="EMBL/GenBank/DDBJ databases">
        <authorList>
            <person name="Byrne P K."/>
        </authorList>
    </citation>
    <scope>NUCLEOTIDE SEQUENCE</scope>
    <source>
        <strain evidence="4">IFO1802</strain>
    </source>
</reference>
<feature type="compositionally biased region" description="Basic and acidic residues" evidence="1">
    <location>
        <begin position="183"/>
        <end position="199"/>
    </location>
</feature>
<evidence type="ECO:0000313" key="4">
    <source>
        <dbReference type="EMBL" id="CAI4045063.1"/>
    </source>
</evidence>
<accession>A0AA35NJF9</accession>
<keyword evidence="5" id="KW-1185">Reference proteome</keyword>
<name>A0AA35NJF9_SACK1</name>
<dbReference type="EMBL" id="OX365906">
    <property type="protein sequence ID" value="CAI4045063.1"/>
    <property type="molecule type" value="Genomic_DNA"/>
</dbReference>
<feature type="compositionally biased region" description="Acidic residues" evidence="1">
    <location>
        <begin position="261"/>
        <end position="270"/>
    </location>
</feature>